<organism evidence="2 3">
    <name type="scientific">Chitiniphilus purpureus</name>
    <dbReference type="NCBI Taxonomy" id="2981137"/>
    <lineage>
        <taxon>Bacteria</taxon>
        <taxon>Pseudomonadati</taxon>
        <taxon>Pseudomonadota</taxon>
        <taxon>Betaproteobacteria</taxon>
        <taxon>Neisseriales</taxon>
        <taxon>Chitinibacteraceae</taxon>
        <taxon>Chitiniphilus</taxon>
    </lineage>
</organism>
<sequence>MTRHRDALTCLASALYLLAAVAVSCWAQAHYRQQLAHYAQAHHAAESAVQQRDLLHQAQTTLATYGPRLHNLRVQGVFDADPPAARQAALLQLGRSLPALSLHQRLGPRAPLPSAAPVGGLQLHAAPLTLSFRPRHEPDFAQVLERVRNLPGWQAETRCELSRPAAPGPLHAVCSWYWLDLAPAKEPTS</sequence>
<gene>
    <name evidence="2" type="ORF">N8I74_18365</name>
</gene>
<dbReference type="RefSeq" id="WP_263124657.1">
    <property type="nucleotide sequence ID" value="NZ_CP106753.1"/>
</dbReference>
<dbReference type="Proteomes" id="UP001061302">
    <property type="component" value="Chromosome"/>
</dbReference>
<accession>A0ABY6DLN5</accession>
<dbReference type="EMBL" id="CP106753">
    <property type="protein sequence ID" value="UXY15252.1"/>
    <property type="molecule type" value="Genomic_DNA"/>
</dbReference>
<evidence type="ECO:0000313" key="2">
    <source>
        <dbReference type="EMBL" id="UXY15252.1"/>
    </source>
</evidence>
<evidence type="ECO:0000313" key="3">
    <source>
        <dbReference type="Proteomes" id="UP001061302"/>
    </source>
</evidence>
<dbReference type="PROSITE" id="PS51257">
    <property type="entry name" value="PROKAR_LIPOPROTEIN"/>
    <property type="match status" value="1"/>
</dbReference>
<reference evidence="2" key="1">
    <citation type="submission" date="2022-10" db="EMBL/GenBank/DDBJ databases">
        <title>Chitiniphilus purpureus sp. nov., a novel chitin-degrading bacterium isolated from crawfish pond sediment.</title>
        <authorList>
            <person name="Li K."/>
        </authorList>
    </citation>
    <scope>NUCLEOTIDE SEQUENCE</scope>
    <source>
        <strain evidence="2">CD1</strain>
    </source>
</reference>
<keyword evidence="1" id="KW-0732">Signal</keyword>
<protein>
    <submittedName>
        <fullName evidence="2">Uncharacterized protein</fullName>
    </submittedName>
</protein>
<keyword evidence="3" id="KW-1185">Reference proteome</keyword>
<evidence type="ECO:0000256" key="1">
    <source>
        <dbReference type="SAM" id="SignalP"/>
    </source>
</evidence>
<proteinExistence type="predicted"/>
<name>A0ABY6DLN5_9NEIS</name>
<feature type="chain" id="PRO_5045897264" evidence="1">
    <location>
        <begin position="30"/>
        <end position="189"/>
    </location>
</feature>
<feature type="signal peptide" evidence="1">
    <location>
        <begin position="1"/>
        <end position="29"/>
    </location>
</feature>